<evidence type="ECO:0000256" key="1">
    <source>
        <dbReference type="SAM" id="MobiDB-lite"/>
    </source>
</evidence>
<comment type="caution">
    <text evidence="2">The sequence shown here is derived from an EMBL/GenBank/DDBJ whole genome shotgun (WGS) entry which is preliminary data.</text>
</comment>
<protein>
    <submittedName>
        <fullName evidence="2">Uncharacterized protein</fullName>
    </submittedName>
</protein>
<evidence type="ECO:0000313" key="3">
    <source>
        <dbReference type="Proteomes" id="UP000594638"/>
    </source>
</evidence>
<feature type="non-terminal residue" evidence="2">
    <location>
        <position position="176"/>
    </location>
</feature>
<keyword evidence="3" id="KW-1185">Reference proteome</keyword>
<sequence length="176" mass="18344">MIPRLATTNAIQATHNVNNGPIHSYIPPSSLSYSTSANNIPNQSTPQVSLQSTMTLASTSMTPALNTLYCTSPNIKYFINIPSTHVPVSSMKNQRIQITIPNYTNLAATNNAQQSGSPQQQSQSGAPLLAAPAVNQGIDITPGTTELYGQSTGNLTGAASPVSTCSSQHSTDLSAA</sequence>
<organism evidence="2 3">
    <name type="scientific">Olea europaea subsp. europaea</name>
    <dbReference type="NCBI Taxonomy" id="158383"/>
    <lineage>
        <taxon>Eukaryota</taxon>
        <taxon>Viridiplantae</taxon>
        <taxon>Streptophyta</taxon>
        <taxon>Embryophyta</taxon>
        <taxon>Tracheophyta</taxon>
        <taxon>Spermatophyta</taxon>
        <taxon>Magnoliopsida</taxon>
        <taxon>eudicotyledons</taxon>
        <taxon>Gunneridae</taxon>
        <taxon>Pentapetalae</taxon>
        <taxon>asterids</taxon>
        <taxon>lamiids</taxon>
        <taxon>Lamiales</taxon>
        <taxon>Oleaceae</taxon>
        <taxon>Oleeae</taxon>
        <taxon>Olea</taxon>
    </lineage>
</organism>
<accession>A0A8S0SEN3</accession>
<gene>
    <name evidence="2" type="ORF">OLEA9_A099229</name>
</gene>
<name>A0A8S0SEN3_OLEEU</name>
<dbReference type="Proteomes" id="UP000594638">
    <property type="component" value="Unassembled WGS sequence"/>
</dbReference>
<dbReference type="EMBL" id="CACTIH010004406">
    <property type="protein sequence ID" value="CAA2990811.1"/>
    <property type="molecule type" value="Genomic_DNA"/>
</dbReference>
<dbReference type="Gramene" id="OE9A099229T1">
    <property type="protein sequence ID" value="OE9A099229C1"/>
    <property type="gene ID" value="OE9A099229"/>
</dbReference>
<dbReference type="AlphaFoldDB" id="A0A8S0SEN3"/>
<feature type="region of interest" description="Disordered" evidence="1">
    <location>
        <begin position="141"/>
        <end position="176"/>
    </location>
</feature>
<evidence type="ECO:0000313" key="2">
    <source>
        <dbReference type="EMBL" id="CAA2990811.1"/>
    </source>
</evidence>
<feature type="compositionally biased region" description="Polar residues" evidence="1">
    <location>
        <begin position="142"/>
        <end position="176"/>
    </location>
</feature>
<proteinExistence type="predicted"/>
<reference evidence="2 3" key="1">
    <citation type="submission" date="2019-12" db="EMBL/GenBank/DDBJ databases">
        <authorList>
            <person name="Alioto T."/>
            <person name="Alioto T."/>
            <person name="Gomez Garrido J."/>
        </authorList>
    </citation>
    <scope>NUCLEOTIDE SEQUENCE [LARGE SCALE GENOMIC DNA]</scope>
</reference>